<feature type="transmembrane region" description="Helical" evidence="2">
    <location>
        <begin position="78"/>
        <end position="96"/>
    </location>
</feature>
<dbReference type="InterPro" id="IPR012171">
    <property type="entry name" value="Fatty_acid_desaturase"/>
</dbReference>
<sequence>MTAAACCSEERDIASQNNHNSNSDNSSPQDSKEYLVPPGDCMSAFKYKKVRVPPKDLKLADIMQTIPKEVFDKNPWKALFCVLLSVAASSLGVYWIHKSPWFLLPLVWFYTGTAWTGLFVIAHDCGHRAFAKSRLVNDIVGTLAMLPLIYPFEAWRIQHNIHHQNTNLLDVDNAWQPFQTTHWEQASSFQRLVFRIVKGPMWWFASVGHWLKYHFHMGYFKDSQKKRVLFSCALVVVFFVGMTTFLVHQTGWLGFVKYWLVPWIFYHFWMSTFTMIHHTAPHIPFLTKEQWSNARASLGLTVHCDYPFWIVLLCHNINVHIPHHISTQIPMYNLWKAHDALKQKWSPYMNEAQFGWTLLSAIIRRCHIYDDELTYVSFPKKNISSTKSLS</sequence>
<keyword evidence="2" id="KW-1133">Transmembrane helix</keyword>
<gene>
    <name evidence="4" type="ORF">GAYE_SCF27MG4649</name>
</gene>
<feature type="transmembrane region" description="Helical" evidence="2">
    <location>
        <begin position="228"/>
        <end position="247"/>
    </location>
</feature>
<evidence type="ECO:0000313" key="5">
    <source>
        <dbReference type="Proteomes" id="UP001300502"/>
    </source>
</evidence>
<keyword evidence="2" id="KW-0812">Transmembrane</keyword>
<accession>A0AAV9IH25</accession>
<protein>
    <recommendedName>
        <fullName evidence="3">Fatty acid desaturase domain-containing protein</fullName>
    </recommendedName>
</protein>
<dbReference type="AlphaFoldDB" id="A0AAV9IH25"/>
<feature type="transmembrane region" description="Helical" evidence="2">
    <location>
        <begin position="102"/>
        <end position="122"/>
    </location>
</feature>
<dbReference type="PANTHER" id="PTHR32100">
    <property type="entry name" value="OMEGA-6 FATTY ACID DESATURASE, CHLOROPLASTIC"/>
    <property type="match status" value="1"/>
</dbReference>
<dbReference type="InterPro" id="IPR005804">
    <property type="entry name" value="FA_desaturase_dom"/>
</dbReference>
<organism evidence="4 5">
    <name type="scientific">Galdieria yellowstonensis</name>
    <dbReference type="NCBI Taxonomy" id="3028027"/>
    <lineage>
        <taxon>Eukaryota</taxon>
        <taxon>Rhodophyta</taxon>
        <taxon>Bangiophyceae</taxon>
        <taxon>Galdieriales</taxon>
        <taxon>Galdieriaceae</taxon>
        <taxon>Galdieria</taxon>
    </lineage>
</organism>
<dbReference type="GO" id="GO:0006629">
    <property type="term" value="P:lipid metabolic process"/>
    <property type="evidence" value="ECO:0007669"/>
    <property type="project" value="InterPro"/>
</dbReference>
<evidence type="ECO:0000259" key="3">
    <source>
        <dbReference type="Pfam" id="PF00487"/>
    </source>
</evidence>
<dbReference type="EMBL" id="JANCYU010000043">
    <property type="protein sequence ID" value="KAK4526732.1"/>
    <property type="molecule type" value="Genomic_DNA"/>
</dbReference>
<feature type="compositionally biased region" description="Low complexity" evidence="1">
    <location>
        <begin position="15"/>
        <end position="29"/>
    </location>
</feature>
<comment type="caution">
    <text evidence="4">The sequence shown here is derived from an EMBL/GenBank/DDBJ whole genome shotgun (WGS) entry which is preliminary data.</text>
</comment>
<keyword evidence="5" id="KW-1185">Reference proteome</keyword>
<feature type="region of interest" description="Disordered" evidence="1">
    <location>
        <begin position="1"/>
        <end position="33"/>
    </location>
</feature>
<feature type="domain" description="Fatty acid desaturase" evidence="3">
    <location>
        <begin position="101"/>
        <end position="347"/>
    </location>
</feature>
<evidence type="ECO:0000313" key="4">
    <source>
        <dbReference type="EMBL" id="KAK4526732.1"/>
    </source>
</evidence>
<feature type="transmembrane region" description="Helical" evidence="2">
    <location>
        <begin position="259"/>
        <end position="276"/>
    </location>
</feature>
<evidence type="ECO:0000256" key="1">
    <source>
        <dbReference type="SAM" id="MobiDB-lite"/>
    </source>
</evidence>
<name>A0AAV9IH25_9RHOD</name>
<dbReference type="CDD" id="cd03507">
    <property type="entry name" value="Delta12-FADS-like"/>
    <property type="match status" value="1"/>
</dbReference>
<reference evidence="4 5" key="1">
    <citation type="submission" date="2022-07" db="EMBL/GenBank/DDBJ databases">
        <title>Genome-wide signatures of adaptation to extreme environments.</title>
        <authorList>
            <person name="Cho C.H."/>
            <person name="Yoon H.S."/>
        </authorList>
    </citation>
    <scope>NUCLEOTIDE SEQUENCE [LARGE SCALE GENOMIC DNA]</scope>
    <source>
        <strain evidence="4 5">108.79 E11</strain>
    </source>
</reference>
<dbReference type="Proteomes" id="UP001300502">
    <property type="component" value="Unassembled WGS sequence"/>
</dbReference>
<evidence type="ECO:0000256" key="2">
    <source>
        <dbReference type="SAM" id="Phobius"/>
    </source>
</evidence>
<keyword evidence="2" id="KW-0472">Membrane</keyword>
<dbReference type="GO" id="GO:0016491">
    <property type="term" value="F:oxidoreductase activity"/>
    <property type="evidence" value="ECO:0007669"/>
    <property type="project" value="InterPro"/>
</dbReference>
<proteinExistence type="predicted"/>
<dbReference type="Pfam" id="PF00487">
    <property type="entry name" value="FA_desaturase"/>
    <property type="match status" value="1"/>
</dbReference>